<feature type="compositionally biased region" description="Basic and acidic residues" evidence="1">
    <location>
        <begin position="43"/>
        <end position="70"/>
    </location>
</feature>
<gene>
    <name evidence="2" type="ORF">QR680_016168</name>
</gene>
<feature type="compositionally biased region" description="Basic and acidic residues" evidence="1">
    <location>
        <begin position="1"/>
        <end position="11"/>
    </location>
</feature>
<evidence type="ECO:0000313" key="3">
    <source>
        <dbReference type="Proteomes" id="UP001175271"/>
    </source>
</evidence>
<dbReference type="AlphaFoldDB" id="A0AA39LM44"/>
<comment type="caution">
    <text evidence="2">The sequence shown here is derived from an EMBL/GenBank/DDBJ whole genome shotgun (WGS) entry which is preliminary data.</text>
</comment>
<dbReference type="EMBL" id="JAUCMV010000004">
    <property type="protein sequence ID" value="KAK0402140.1"/>
    <property type="molecule type" value="Genomic_DNA"/>
</dbReference>
<evidence type="ECO:0000256" key="1">
    <source>
        <dbReference type="SAM" id="MobiDB-lite"/>
    </source>
</evidence>
<proteinExistence type="predicted"/>
<feature type="compositionally biased region" description="Basic residues" evidence="1">
    <location>
        <begin position="12"/>
        <end position="22"/>
    </location>
</feature>
<protein>
    <submittedName>
        <fullName evidence="2">Uncharacterized protein</fullName>
    </submittedName>
</protein>
<accession>A0AA39LM44</accession>
<name>A0AA39LM44_9BILA</name>
<reference evidence="2" key="1">
    <citation type="submission" date="2023-06" db="EMBL/GenBank/DDBJ databases">
        <title>Genomic analysis of the entomopathogenic nematode Steinernema hermaphroditum.</title>
        <authorList>
            <person name="Schwarz E.M."/>
            <person name="Heppert J.K."/>
            <person name="Baniya A."/>
            <person name="Schwartz H.T."/>
            <person name="Tan C.-H."/>
            <person name="Antoshechkin I."/>
            <person name="Sternberg P.W."/>
            <person name="Goodrich-Blair H."/>
            <person name="Dillman A.R."/>
        </authorList>
    </citation>
    <scope>NUCLEOTIDE SEQUENCE</scope>
    <source>
        <strain evidence="2">PS9179</strain>
        <tissue evidence="2">Whole animal</tissue>
    </source>
</reference>
<feature type="region of interest" description="Disordered" evidence="1">
    <location>
        <begin position="36"/>
        <end position="80"/>
    </location>
</feature>
<organism evidence="2 3">
    <name type="scientific">Steinernema hermaphroditum</name>
    <dbReference type="NCBI Taxonomy" id="289476"/>
    <lineage>
        <taxon>Eukaryota</taxon>
        <taxon>Metazoa</taxon>
        <taxon>Ecdysozoa</taxon>
        <taxon>Nematoda</taxon>
        <taxon>Chromadorea</taxon>
        <taxon>Rhabditida</taxon>
        <taxon>Tylenchina</taxon>
        <taxon>Panagrolaimomorpha</taxon>
        <taxon>Strongyloidoidea</taxon>
        <taxon>Steinernematidae</taxon>
        <taxon>Steinernema</taxon>
    </lineage>
</organism>
<keyword evidence="3" id="KW-1185">Reference proteome</keyword>
<feature type="region of interest" description="Disordered" evidence="1">
    <location>
        <begin position="1"/>
        <end position="22"/>
    </location>
</feature>
<dbReference type="Proteomes" id="UP001175271">
    <property type="component" value="Unassembled WGS sequence"/>
</dbReference>
<evidence type="ECO:0000313" key="2">
    <source>
        <dbReference type="EMBL" id="KAK0402140.1"/>
    </source>
</evidence>
<sequence length="80" mass="8912">MKVEEANSELHRRSHAPPKLRLKAAGRASLLTVLEEAAARQSTSEKKSAPKRERERTPSDDEDAQSERSDLPMLDMLSAV</sequence>